<organism evidence="4 5">
    <name type="scientific">Xylanibacter ruminicola</name>
    <name type="common">Prevotella ruminicola</name>
    <dbReference type="NCBI Taxonomy" id="839"/>
    <lineage>
        <taxon>Bacteria</taxon>
        <taxon>Pseudomonadati</taxon>
        <taxon>Bacteroidota</taxon>
        <taxon>Bacteroidia</taxon>
        <taxon>Bacteroidales</taxon>
        <taxon>Prevotellaceae</taxon>
        <taxon>Xylanibacter</taxon>
    </lineage>
</organism>
<comment type="subcellular location">
    <subcellularLocation>
        <location evidence="2">Cytoplasm</location>
    </subcellularLocation>
</comment>
<dbReference type="RefSeq" id="WP_073203798.1">
    <property type="nucleotide sequence ID" value="NZ_FRBD01000001.1"/>
</dbReference>
<comment type="pathway">
    <text evidence="2">Cell wall biogenesis; peptidoglycan biosynthesis.</text>
</comment>
<dbReference type="OrthoDB" id="9804753at2"/>
<dbReference type="GO" id="GO:0071949">
    <property type="term" value="F:FAD binding"/>
    <property type="evidence" value="ECO:0007669"/>
    <property type="project" value="InterPro"/>
</dbReference>
<keyword evidence="2" id="KW-0285">Flavoprotein</keyword>
<proteinExistence type="inferred from homology"/>
<protein>
    <recommendedName>
        <fullName evidence="2">UDP-N-acetylenolpyruvoylglucosamine reductase</fullName>
        <ecNumber evidence="2">1.3.1.98</ecNumber>
    </recommendedName>
    <alternativeName>
        <fullName evidence="2">UDP-N-acetylmuramate dehydrogenase</fullName>
    </alternativeName>
</protein>
<dbReference type="GO" id="GO:0009252">
    <property type="term" value="P:peptidoglycan biosynthetic process"/>
    <property type="evidence" value="ECO:0007669"/>
    <property type="project" value="UniProtKB-UniRule"/>
</dbReference>
<dbReference type="InterPro" id="IPR003170">
    <property type="entry name" value="MurB"/>
</dbReference>
<dbReference type="PROSITE" id="PS51387">
    <property type="entry name" value="FAD_PCMH"/>
    <property type="match status" value="1"/>
</dbReference>
<sequence>MNEALKSFLDTFHIEYEMDVALSQKTWIKTGGTCGCWITPHDVTQLTELCRWLYKEKLEFEVVGQTSNMFFHSTCSPTVVVCTTRVNDYSQEGDIVTCGCGTNVMRLSKDLMEQGYAGVCGLTSLPGTVASAVVGNAGCFKCSITALLQSLDCLLPDGTIKTYNCKDLLLSQRSSAFKRGELEGVILRVRLHLEKAADMEEEKCKAARSTQWRKLNQEGPAKNLGSTFAVLKMRKNLRNITAFCIAYMGNKLRIGSYRRLLKKGLLRLYGYHRIDAYVSDKNVNTFVWRDEQAERMFPIYKEMMNKIYNHATLEIEEKI</sequence>
<dbReference type="EMBL" id="FRBD01000001">
    <property type="protein sequence ID" value="SHK29150.1"/>
    <property type="molecule type" value="Genomic_DNA"/>
</dbReference>
<comment type="catalytic activity">
    <reaction evidence="2">
        <text>UDP-N-acetyl-alpha-D-muramate + NADP(+) = UDP-N-acetyl-3-O-(1-carboxyvinyl)-alpha-D-glucosamine + NADPH + H(+)</text>
        <dbReference type="Rhea" id="RHEA:12248"/>
        <dbReference type="ChEBI" id="CHEBI:15378"/>
        <dbReference type="ChEBI" id="CHEBI:57783"/>
        <dbReference type="ChEBI" id="CHEBI:58349"/>
        <dbReference type="ChEBI" id="CHEBI:68483"/>
        <dbReference type="ChEBI" id="CHEBI:70757"/>
        <dbReference type="EC" id="1.3.1.98"/>
    </reaction>
</comment>
<dbReference type="InterPro" id="IPR016169">
    <property type="entry name" value="FAD-bd_PCMH_sub2"/>
</dbReference>
<reference evidence="4 5" key="1">
    <citation type="submission" date="2016-11" db="EMBL/GenBank/DDBJ databases">
        <authorList>
            <person name="Jaros S."/>
            <person name="Januszkiewicz K."/>
            <person name="Wedrychowicz H."/>
        </authorList>
    </citation>
    <scope>NUCLEOTIDE SEQUENCE [LARGE SCALE GENOMIC DNA]</scope>
    <source>
        <strain evidence="4 5">KHT3</strain>
    </source>
</reference>
<name>A0A1M6R9P8_XYLRU</name>
<dbReference type="GO" id="GO:0005829">
    <property type="term" value="C:cytosol"/>
    <property type="evidence" value="ECO:0007669"/>
    <property type="project" value="TreeGrafter"/>
</dbReference>
<dbReference type="HAMAP" id="MF_00037">
    <property type="entry name" value="MurB"/>
    <property type="match status" value="1"/>
</dbReference>
<dbReference type="GO" id="GO:0008360">
    <property type="term" value="P:regulation of cell shape"/>
    <property type="evidence" value="ECO:0007669"/>
    <property type="project" value="UniProtKB-KW"/>
</dbReference>
<dbReference type="SUPFAM" id="SSF56176">
    <property type="entry name" value="FAD-binding/transporter-associated domain-like"/>
    <property type="match status" value="1"/>
</dbReference>
<keyword evidence="2" id="KW-0132">Cell division</keyword>
<accession>A0A1M6R9P8</accession>
<gene>
    <name evidence="2" type="primary">murB</name>
    <name evidence="4" type="ORF">SAMN05216463_101153</name>
</gene>
<feature type="domain" description="FAD-binding PCMH-type" evidence="3">
    <location>
        <begin position="30"/>
        <end position="196"/>
    </location>
</feature>
<comment type="function">
    <text evidence="2">Cell wall formation.</text>
</comment>
<keyword evidence="2" id="KW-0133">Cell shape</keyword>
<dbReference type="GO" id="GO:0071555">
    <property type="term" value="P:cell wall organization"/>
    <property type="evidence" value="ECO:0007669"/>
    <property type="project" value="UniProtKB-KW"/>
</dbReference>
<dbReference type="AlphaFoldDB" id="A0A1M6R9P8"/>
<dbReference type="InterPro" id="IPR006094">
    <property type="entry name" value="Oxid_FAD_bind_N"/>
</dbReference>
<keyword evidence="2" id="KW-0560">Oxidoreductase</keyword>
<dbReference type="EC" id="1.3.1.98" evidence="2"/>
<dbReference type="Gene3D" id="3.30.43.10">
    <property type="entry name" value="Uridine Diphospho-n-acetylenolpyruvylglucosamine Reductase, domain 2"/>
    <property type="match status" value="1"/>
</dbReference>
<dbReference type="Gene3D" id="3.30.465.10">
    <property type="match status" value="1"/>
</dbReference>
<dbReference type="InterPro" id="IPR016166">
    <property type="entry name" value="FAD-bd_PCMH"/>
</dbReference>
<dbReference type="Pfam" id="PF01565">
    <property type="entry name" value="FAD_binding_4"/>
    <property type="match status" value="1"/>
</dbReference>
<dbReference type="Proteomes" id="UP000184130">
    <property type="component" value="Unassembled WGS sequence"/>
</dbReference>
<comment type="similarity">
    <text evidence="2">Belongs to the MurB family.</text>
</comment>
<evidence type="ECO:0000256" key="2">
    <source>
        <dbReference type="HAMAP-Rule" id="MF_00037"/>
    </source>
</evidence>
<dbReference type="GO" id="GO:0008762">
    <property type="term" value="F:UDP-N-acetylmuramate dehydrogenase activity"/>
    <property type="evidence" value="ECO:0007669"/>
    <property type="project" value="UniProtKB-UniRule"/>
</dbReference>
<keyword evidence="2" id="KW-0961">Cell wall biogenesis/degradation</keyword>
<dbReference type="PANTHER" id="PTHR21071">
    <property type="entry name" value="UDP-N-ACETYLENOLPYRUVOYLGLUCOSAMINE REDUCTASE"/>
    <property type="match status" value="1"/>
</dbReference>
<keyword evidence="2" id="KW-0131">Cell cycle</keyword>
<comment type="caution">
    <text evidence="2">Lacks conserved residue(s) required for the propagation of feature annotation.</text>
</comment>
<keyword evidence="1 2" id="KW-0274">FAD</keyword>
<evidence type="ECO:0000256" key="1">
    <source>
        <dbReference type="ARBA" id="ARBA00022827"/>
    </source>
</evidence>
<evidence type="ECO:0000259" key="3">
    <source>
        <dbReference type="PROSITE" id="PS51387"/>
    </source>
</evidence>
<comment type="cofactor">
    <cofactor evidence="2">
        <name>FAD</name>
        <dbReference type="ChEBI" id="CHEBI:57692"/>
    </cofactor>
</comment>
<dbReference type="InterPro" id="IPR016167">
    <property type="entry name" value="FAD-bd_PCMH_sub1"/>
</dbReference>
<keyword evidence="2" id="KW-0521">NADP</keyword>
<dbReference type="GO" id="GO:0051301">
    <property type="term" value="P:cell division"/>
    <property type="evidence" value="ECO:0007669"/>
    <property type="project" value="UniProtKB-KW"/>
</dbReference>
<dbReference type="InterPro" id="IPR036318">
    <property type="entry name" value="FAD-bd_PCMH-like_sf"/>
</dbReference>
<dbReference type="UniPathway" id="UPA00219"/>
<keyword evidence="2" id="KW-0573">Peptidoglycan synthesis</keyword>
<keyword evidence="2" id="KW-0963">Cytoplasm</keyword>
<evidence type="ECO:0000313" key="5">
    <source>
        <dbReference type="Proteomes" id="UP000184130"/>
    </source>
</evidence>
<dbReference type="PANTHER" id="PTHR21071:SF4">
    <property type="entry name" value="UDP-N-ACETYLENOLPYRUVOYLGLUCOSAMINE REDUCTASE"/>
    <property type="match status" value="1"/>
</dbReference>
<feature type="active site" evidence="2">
    <location>
        <position position="173"/>
    </location>
</feature>
<evidence type="ECO:0000313" key="4">
    <source>
        <dbReference type="EMBL" id="SHK29150.1"/>
    </source>
</evidence>